<feature type="compositionally biased region" description="Low complexity" evidence="2">
    <location>
        <begin position="752"/>
        <end position="768"/>
    </location>
</feature>
<dbReference type="Pfam" id="PF20399">
    <property type="entry name" value="PH_20"/>
    <property type="match status" value="1"/>
</dbReference>
<dbReference type="HOGENOM" id="CLU_008754_0_0_1"/>
<proteinExistence type="predicted"/>
<accession>G8BSW1</accession>
<feature type="region of interest" description="Disordered" evidence="2">
    <location>
        <begin position="722"/>
        <end position="768"/>
    </location>
</feature>
<protein>
    <recommendedName>
        <fullName evidence="7">PH domain-containing protein</fullName>
    </recommendedName>
</protein>
<dbReference type="OMA" id="GICSNPP"/>
<organism evidence="5 6">
    <name type="scientific">Tetrapisispora phaffii (strain ATCC 24235 / CBS 4417 / NBRC 1672 / NRRL Y-8282 / UCD 70-5)</name>
    <name type="common">Yeast</name>
    <name type="synonym">Fabospora phaffii</name>
    <dbReference type="NCBI Taxonomy" id="1071381"/>
    <lineage>
        <taxon>Eukaryota</taxon>
        <taxon>Fungi</taxon>
        <taxon>Dikarya</taxon>
        <taxon>Ascomycota</taxon>
        <taxon>Saccharomycotina</taxon>
        <taxon>Saccharomycetes</taxon>
        <taxon>Saccharomycetales</taxon>
        <taxon>Saccharomycetaceae</taxon>
        <taxon>Tetrapisispora</taxon>
    </lineage>
</organism>
<name>G8BSW1_TETPH</name>
<dbReference type="GO" id="GO:0016247">
    <property type="term" value="F:channel regulator activity"/>
    <property type="evidence" value="ECO:0007669"/>
    <property type="project" value="EnsemblFungi"/>
</dbReference>
<feature type="region of interest" description="Disordered" evidence="2">
    <location>
        <begin position="1037"/>
        <end position="1080"/>
    </location>
</feature>
<evidence type="ECO:0000256" key="1">
    <source>
        <dbReference type="ARBA" id="ARBA00022553"/>
    </source>
</evidence>
<feature type="compositionally biased region" description="Polar residues" evidence="2">
    <location>
        <begin position="644"/>
        <end position="659"/>
    </location>
</feature>
<feature type="region of interest" description="Disordered" evidence="2">
    <location>
        <begin position="614"/>
        <end position="659"/>
    </location>
</feature>
<dbReference type="KEGG" id="tpf:TPHA_0D02960"/>
<feature type="domain" description="SLM1/RGC1-like PH" evidence="3">
    <location>
        <begin position="565"/>
        <end position="638"/>
    </location>
</feature>
<dbReference type="GO" id="GO:0030163">
    <property type="term" value="P:protein catabolic process"/>
    <property type="evidence" value="ECO:0007669"/>
    <property type="project" value="EnsemblFungi"/>
</dbReference>
<dbReference type="InterPro" id="IPR027267">
    <property type="entry name" value="AH/BAR_dom_sf"/>
</dbReference>
<sequence>MSDYFSLDVPKNPDPLLTPSQILDQPLITASDLITSCEENEIHAGQGPTQQDNNDHPQNQYDPNERRSSVPNVRYNPLMYGADSSLPNLSEGGNSYQQHARNSSLPQSTFNYSLNNGSSTLTPQFNADMNLNSTEPSLFKDLATESMSLNTSALIDKMNYTNNAVSKENKDYILPRSHRSSPFYTTVPIPKPVKISENDSVSGSEGYAEDEIYDESNHFVKEYPTVLLADRFYKWGKILKALCFYLKEVAYSQEEFARINTQLKDSVKFKFLTDLDETTNSFVDPLTTKQLTKKQQPITLAEQKKLKNPNAKAVEYVEVPGSASAATGSSAALINHDFNSALAASGFMKFGSGSVQDLQIILKKYHLSQASQQYKISKEITTNIIPKLLDLRKDLKIKVRDIKQLHDNFKTNISDHITITSQLLHKYIAACKVVQSPKYNTRVQKIKPKHDPFLLKLQLDLQLKRQLKEENYLREAFINIQTAGLKLRKIVYSKIQDTLQSYSILIGSEAQLMLKNLCQELHTGICSNPPAVEWDQFVACHTKGLMNWSSVDPIPSERQVSDIDYPRRKSPLGKCVKSGYLKFKKDDLKVSDGYFVLTANFLHEFKSSNLYKSGNHSTTTSLQSQKNTKAATPKSSKSSKNKAQTGNLPNAIPTTSKKKTLSPNFSIPLDLCTLVESTDRKLVLRAPSIVPETVEVATHASEKTHILPSDIHLEHGKISGNFAPHISKDKKSGKASGFAKFLRGPTHHKNKSSSSSKTQQQQAKVAAQHAANVSLEPRLWTFTLEEDVPTAQDLKYFRKWVTDIKRLLSFKNVAERAEFIEECSIKNRAGLPHPMLSRSSSTGFVHSNSSSIPDFNDPSKAYINSVTQSSLNIPDSRNASSGHVDNSFLMSPMLDDKGNLISPNRPSSIIQSIQNASISSRVPQQFQLDSSVLKTKRSTPNFSSVTPNRQPSDDSNGGYFALPLSHQRSISNPTSPPYLERLEKKISGASSISNMNVSSNSSAIIPNFKSINSNSVPVSAESGNEDVNRIPAMKVNDQHVPLHPPNFQRSTSASSLPTSKATGENEPSSTGLYKNSNTSGHSLSAIPSAAATSRVANTRKHKKNVSFSSLSSLKFSKRSSTALGPFYNEQMMHNGIEEHDDDDADHIPHTGKTVKLSQSLYS</sequence>
<feature type="compositionally biased region" description="Polar residues" evidence="2">
    <location>
        <begin position="1047"/>
        <end position="1080"/>
    </location>
</feature>
<dbReference type="OrthoDB" id="2264563at2759"/>
<feature type="compositionally biased region" description="Polar residues" evidence="2">
    <location>
        <begin position="85"/>
        <end position="109"/>
    </location>
</feature>
<dbReference type="PANTHER" id="PTHR31941:SF15">
    <property type="entry name" value="ACTIVATOR OF SKN7 PROTEIN 10-RELATED"/>
    <property type="match status" value="1"/>
</dbReference>
<evidence type="ECO:0000259" key="4">
    <source>
        <dbReference type="Pfam" id="PF20400"/>
    </source>
</evidence>
<evidence type="ECO:0000313" key="6">
    <source>
        <dbReference type="Proteomes" id="UP000005666"/>
    </source>
</evidence>
<dbReference type="SUPFAM" id="SSF103657">
    <property type="entry name" value="BAR/IMD domain-like"/>
    <property type="match status" value="1"/>
</dbReference>
<dbReference type="GeneID" id="11534435"/>
<dbReference type="EMBL" id="HE612859">
    <property type="protein sequence ID" value="CCE62932.1"/>
    <property type="molecule type" value="Genomic_DNA"/>
</dbReference>
<dbReference type="Pfam" id="PF20400">
    <property type="entry name" value="BAR_4"/>
    <property type="match status" value="1"/>
</dbReference>
<dbReference type="GO" id="GO:0034599">
    <property type="term" value="P:cellular response to oxidative stress"/>
    <property type="evidence" value="ECO:0007669"/>
    <property type="project" value="EnsemblFungi"/>
</dbReference>
<dbReference type="RefSeq" id="XP_003685366.1">
    <property type="nucleotide sequence ID" value="XM_003685318.1"/>
</dbReference>
<evidence type="ECO:0000313" key="5">
    <source>
        <dbReference type="EMBL" id="CCE62932.1"/>
    </source>
</evidence>
<gene>
    <name evidence="5" type="primary">TPHA0D02960</name>
    <name evidence="5" type="ordered locus">TPHA_0D02960</name>
</gene>
<dbReference type="InterPro" id="IPR046869">
    <property type="entry name" value="SLM1/RGC1-like_PH"/>
</dbReference>
<evidence type="ECO:0000256" key="2">
    <source>
        <dbReference type="SAM" id="MobiDB-lite"/>
    </source>
</evidence>
<feature type="compositionally biased region" description="Polar residues" evidence="2">
    <location>
        <begin position="935"/>
        <end position="955"/>
    </location>
</feature>
<feature type="compositionally biased region" description="Polar residues" evidence="2">
    <location>
        <begin position="614"/>
        <end position="625"/>
    </location>
</feature>
<dbReference type="GO" id="GO:0090372">
    <property type="term" value="P:positive regulation of glycerol transport"/>
    <property type="evidence" value="ECO:0007669"/>
    <property type="project" value="EnsemblFungi"/>
</dbReference>
<dbReference type="PANTHER" id="PTHR31941">
    <property type="entry name" value="CYTOSKELETAL SIGNALING PROTEIN SLM1"/>
    <property type="match status" value="1"/>
</dbReference>
<keyword evidence="1" id="KW-0597">Phosphoprotein</keyword>
<feature type="region of interest" description="Disordered" evidence="2">
    <location>
        <begin position="1"/>
        <end position="20"/>
    </location>
</feature>
<dbReference type="Proteomes" id="UP000005666">
    <property type="component" value="Chromosome 4"/>
</dbReference>
<feature type="compositionally biased region" description="Low complexity" evidence="2">
    <location>
        <begin position="626"/>
        <end position="643"/>
    </location>
</feature>
<dbReference type="AlphaFoldDB" id="G8BSW1"/>
<dbReference type="eggNOG" id="ENOG502QU0Q">
    <property type="taxonomic scope" value="Eukaryota"/>
</dbReference>
<feature type="region of interest" description="Disordered" evidence="2">
    <location>
        <begin position="43"/>
        <end position="109"/>
    </location>
</feature>
<feature type="region of interest" description="Disordered" evidence="2">
    <location>
        <begin position="935"/>
        <end position="975"/>
    </location>
</feature>
<reference evidence="5 6" key="1">
    <citation type="journal article" date="2011" name="Proc. Natl. Acad. Sci. U.S.A.">
        <title>Evolutionary erosion of yeast sex chromosomes by mating-type switching accidents.</title>
        <authorList>
            <person name="Gordon J.L."/>
            <person name="Armisen D."/>
            <person name="Proux-Wera E."/>
            <person name="Oheigeartaigh S.S."/>
            <person name="Byrne K.P."/>
            <person name="Wolfe K.H."/>
        </authorList>
    </citation>
    <scope>NUCLEOTIDE SEQUENCE [LARGE SCALE GENOMIC DNA]</scope>
    <source>
        <strain evidence="6">ATCC 24235 / CBS 4417 / NBRC 1672 / NRRL Y-8282 / UCD 70-5</strain>
    </source>
</reference>
<evidence type="ECO:0000259" key="3">
    <source>
        <dbReference type="Pfam" id="PF20399"/>
    </source>
</evidence>
<dbReference type="InterPro" id="IPR046868">
    <property type="entry name" value="BAR_4"/>
</dbReference>
<keyword evidence="6" id="KW-1185">Reference proteome</keyword>
<feature type="domain" description="SLM1/RGC1-like BAR-like" evidence="4">
    <location>
        <begin position="352"/>
        <end position="541"/>
    </location>
</feature>
<feature type="compositionally biased region" description="Polar residues" evidence="2">
    <location>
        <begin position="47"/>
        <end position="62"/>
    </location>
</feature>
<evidence type="ECO:0008006" key="7">
    <source>
        <dbReference type="Google" id="ProtNLM"/>
    </source>
</evidence>
<feature type="region of interest" description="Disordered" evidence="2">
    <location>
        <begin position="1137"/>
        <end position="1162"/>
    </location>
</feature>
<dbReference type="GO" id="GO:0005737">
    <property type="term" value="C:cytoplasm"/>
    <property type="evidence" value="ECO:0007669"/>
    <property type="project" value="EnsemblFungi"/>
</dbReference>
<dbReference type="STRING" id="1071381.G8BSW1"/>